<dbReference type="GO" id="GO:0003677">
    <property type="term" value="F:DNA binding"/>
    <property type="evidence" value="ECO:0007669"/>
    <property type="project" value="InterPro"/>
</dbReference>
<accession>A0A1R3FY80</accession>
<dbReference type="AlphaFoldDB" id="A0A1R3FY80"/>
<evidence type="ECO:0000256" key="1">
    <source>
        <dbReference type="ARBA" id="ARBA00022990"/>
    </source>
</evidence>
<dbReference type="InterPro" id="IPR000164">
    <property type="entry name" value="Histone_H3/CENP-A"/>
</dbReference>
<dbReference type="Proteomes" id="UP000187203">
    <property type="component" value="Unassembled WGS sequence"/>
</dbReference>
<reference evidence="3" key="1">
    <citation type="submission" date="2013-09" db="EMBL/GenBank/DDBJ databases">
        <title>Corchorus olitorius genome sequencing.</title>
        <authorList>
            <person name="Alam M."/>
            <person name="Haque M.S."/>
            <person name="Islam M.S."/>
            <person name="Emdad E.M."/>
            <person name="Islam M.M."/>
            <person name="Ahmed B."/>
            <person name="Halim A."/>
            <person name="Hossen Q.M.M."/>
            <person name="Hossain M.Z."/>
            <person name="Ahmed R."/>
            <person name="Khan M.M."/>
            <person name="Islam R."/>
            <person name="Rashid M.M."/>
            <person name="Khan S.A."/>
            <person name="Rahman M.S."/>
            <person name="Alam M."/>
            <person name="Yahiya A.S."/>
            <person name="Khan M.S."/>
            <person name="Azam M.S."/>
            <person name="Haque T."/>
            <person name="Lashkar M.Z.H."/>
            <person name="Akhand A.I."/>
            <person name="Morshed G."/>
            <person name="Roy S."/>
            <person name="Uddin K.S."/>
            <person name="Rabeya T."/>
            <person name="Hossain A.S."/>
            <person name="Chowdhury A."/>
            <person name="Snigdha A.R."/>
            <person name="Mortoza M.S."/>
            <person name="Matin S.A."/>
            <person name="Hoque S.M.E."/>
            <person name="Islam M.K."/>
            <person name="Roy D.K."/>
            <person name="Haider R."/>
            <person name="Moosa M.M."/>
            <person name="Elias S.M."/>
            <person name="Hasan A.M."/>
            <person name="Jahan S."/>
            <person name="Shafiuddin M."/>
            <person name="Mahmood N."/>
            <person name="Shommy N.S."/>
        </authorList>
    </citation>
    <scope>NUCLEOTIDE SEQUENCE [LARGE SCALE GENOMIC DNA]</scope>
    <source>
        <strain evidence="3">cv. O-4</strain>
    </source>
</reference>
<dbReference type="GO" id="GO:0000786">
    <property type="term" value="C:nucleosome"/>
    <property type="evidence" value="ECO:0007669"/>
    <property type="project" value="InterPro"/>
</dbReference>
<dbReference type="EMBL" id="AWUE01024421">
    <property type="protein sequence ID" value="OMO50789.1"/>
    <property type="molecule type" value="Genomic_DNA"/>
</dbReference>
<dbReference type="GO" id="GO:0030527">
    <property type="term" value="F:structural constituent of chromatin"/>
    <property type="evidence" value="ECO:0007669"/>
    <property type="project" value="InterPro"/>
</dbReference>
<keyword evidence="3" id="KW-1185">Reference proteome</keyword>
<protein>
    <submittedName>
        <fullName evidence="2">Uncharacterized protein</fullName>
    </submittedName>
</protein>
<dbReference type="PROSITE" id="PS00959">
    <property type="entry name" value="HISTONE_H3_2"/>
    <property type="match status" value="1"/>
</dbReference>
<keyword evidence="1" id="KW-0007">Acetylation</keyword>
<proteinExistence type="predicted"/>
<comment type="caution">
    <text evidence="2">The sequence shown here is derived from an EMBL/GenBank/DDBJ whole genome shotgun (WGS) entry which is preliminary data.</text>
</comment>
<evidence type="ECO:0000313" key="3">
    <source>
        <dbReference type="Proteomes" id="UP000187203"/>
    </source>
</evidence>
<organism evidence="2 3">
    <name type="scientific">Corchorus olitorius</name>
    <dbReference type="NCBI Taxonomy" id="93759"/>
    <lineage>
        <taxon>Eukaryota</taxon>
        <taxon>Viridiplantae</taxon>
        <taxon>Streptophyta</taxon>
        <taxon>Embryophyta</taxon>
        <taxon>Tracheophyta</taxon>
        <taxon>Spermatophyta</taxon>
        <taxon>Magnoliopsida</taxon>
        <taxon>eudicotyledons</taxon>
        <taxon>Gunneridae</taxon>
        <taxon>Pentapetalae</taxon>
        <taxon>rosids</taxon>
        <taxon>malvids</taxon>
        <taxon>Malvales</taxon>
        <taxon>Malvaceae</taxon>
        <taxon>Grewioideae</taxon>
        <taxon>Apeibeae</taxon>
        <taxon>Corchorus</taxon>
    </lineage>
</organism>
<evidence type="ECO:0000313" key="2">
    <source>
        <dbReference type="EMBL" id="OMO50789.1"/>
    </source>
</evidence>
<name>A0A1R3FY80_9ROSI</name>
<sequence>MGEPPPLLTGNHKDAFSLSLPFQRLVREIAPDFKTKSEVPKLHHRRSPK</sequence>
<gene>
    <name evidence="2" type="ORF">COLO4_37889</name>
</gene>